<feature type="region of interest" description="Disordered" evidence="1">
    <location>
        <begin position="137"/>
        <end position="237"/>
    </location>
</feature>
<dbReference type="AlphaFoldDB" id="A0AA36CTM7"/>
<name>A0AA36CTM7_9BILA</name>
<evidence type="ECO:0000256" key="1">
    <source>
        <dbReference type="SAM" id="MobiDB-lite"/>
    </source>
</evidence>
<organism evidence="2 3">
    <name type="scientific">Mesorhabditis spiculigera</name>
    <dbReference type="NCBI Taxonomy" id="96644"/>
    <lineage>
        <taxon>Eukaryota</taxon>
        <taxon>Metazoa</taxon>
        <taxon>Ecdysozoa</taxon>
        <taxon>Nematoda</taxon>
        <taxon>Chromadorea</taxon>
        <taxon>Rhabditida</taxon>
        <taxon>Rhabditina</taxon>
        <taxon>Rhabditomorpha</taxon>
        <taxon>Rhabditoidea</taxon>
        <taxon>Rhabditidae</taxon>
        <taxon>Mesorhabditinae</taxon>
        <taxon>Mesorhabditis</taxon>
    </lineage>
</organism>
<dbReference type="Proteomes" id="UP001177023">
    <property type="component" value="Unassembled WGS sequence"/>
</dbReference>
<protein>
    <submittedName>
        <fullName evidence="2">Uncharacterized protein</fullName>
    </submittedName>
</protein>
<comment type="caution">
    <text evidence="2">The sequence shown here is derived from an EMBL/GenBank/DDBJ whole genome shotgun (WGS) entry which is preliminary data.</text>
</comment>
<sequence length="550" mass="57970">MVQKLTTMMDAIICQIAMDAYNKSQITSELVYFVPCKKFQLPDAVGKMFNNHYISKLILISGDMQKKEMHDRYDVTPTKDNETFYIDQTVTKDDVSDQLQHDLPVETGTVSTTKQPKTTVTAQTGSTTGATVLTTAKTKATKTTSQASTQTSGTTVSQTTVVVASSTTKNPKTTATVQTGSTTQPTSTAKTKATKTTSIPTTQTGGTTATGPSSTTKKPKTTTTTQSGSTTTGATLTTTAKTKASKTTTMATSLGTTTPAVIVPHCYAYFLIDASTYGSPFTKSETLMIRAAAQNLYVYAEVKTHVGFGAYGTIAGVPNVDQFYDDADTLKNALDGYVFGDPNGDANVTEAVGYLNDLAAFNAFATLVFTDSPKNVIDATPENRLKNQTIGCALEDQDMSHIAVQTYSLAQSADAAAKLRDICLGLNVVTTPSGPKTTTRTASSSTQTSVQTSTSASSSGTTVSTSSGTPGTSTPTVSTSPGSTPTTNNPTVSGTSSQANPDNNCSANCQKLEHPAAKCFINSNRSYGVHNVTDREHEHGHDLVLHIRKL</sequence>
<dbReference type="EMBL" id="CATQJA010002635">
    <property type="protein sequence ID" value="CAJ0575036.1"/>
    <property type="molecule type" value="Genomic_DNA"/>
</dbReference>
<evidence type="ECO:0000313" key="3">
    <source>
        <dbReference type="Proteomes" id="UP001177023"/>
    </source>
</evidence>
<keyword evidence="3" id="KW-1185">Reference proteome</keyword>
<reference evidence="2" key="1">
    <citation type="submission" date="2023-06" db="EMBL/GenBank/DDBJ databases">
        <authorList>
            <person name="Delattre M."/>
        </authorList>
    </citation>
    <scope>NUCLEOTIDE SEQUENCE</scope>
    <source>
        <strain evidence="2">AF72</strain>
    </source>
</reference>
<accession>A0AA36CTM7</accession>
<evidence type="ECO:0000313" key="2">
    <source>
        <dbReference type="EMBL" id="CAJ0575036.1"/>
    </source>
</evidence>
<gene>
    <name evidence="2" type="ORF">MSPICULIGERA_LOCUS13353</name>
</gene>
<feature type="compositionally biased region" description="Low complexity" evidence="1">
    <location>
        <begin position="430"/>
        <end position="497"/>
    </location>
</feature>
<feature type="non-terminal residue" evidence="2">
    <location>
        <position position="1"/>
    </location>
</feature>
<feature type="region of interest" description="Disordered" evidence="1">
    <location>
        <begin position="430"/>
        <end position="501"/>
    </location>
</feature>
<proteinExistence type="predicted"/>